<dbReference type="InterPro" id="IPR023366">
    <property type="entry name" value="ATP_synth_asu-like_sf"/>
</dbReference>
<evidence type="ECO:0000256" key="7">
    <source>
        <dbReference type="ARBA" id="ARBA00022619"/>
    </source>
</evidence>
<dbReference type="NCBIfam" id="TIGR00187">
    <property type="entry name" value="ribE"/>
    <property type="match status" value="1"/>
</dbReference>
<dbReference type="GO" id="GO:0009231">
    <property type="term" value="P:riboflavin biosynthetic process"/>
    <property type="evidence" value="ECO:0007669"/>
    <property type="project" value="UniProtKB-KW"/>
</dbReference>
<organism evidence="13 14">
    <name type="scientific">Geothermobacter hydrogeniphilus</name>
    <dbReference type="NCBI Taxonomy" id="1969733"/>
    <lineage>
        <taxon>Bacteria</taxon>
        <taxon>Pseudomonadati</taxon>
        <taxon>Thermodesulfobacteriota</taxon>
        <taxon>Desulfuromonadia</taxon>
        <taxon>Desulfuromonadales</taxon>
        <taxon>Geothermobacteraceae</taxon>
        <taxon>Geothermobacter</taxon>
    </lineage>
</organism>
<dbReference type="FunFam" id="2.40.30.20:FF:000003">
    <property type="entry name" value="Riboflavin synthase, alpha subunit"/>
    <property type="match status" value="1"/>
</dbReference>
<accession>A0A2K2H8H6</accession>
<dbReference type="InterPro" id="IPR017938">
    <property type="entry name" value="Riboflavin_synthase-like_b-brl"/>
</dbReference>
<feature type="repeat" description="Lumazine-binding" evidence="11">
    <location>
        <begin position="97"/>
        <end position="193"/>
    </location>
</feature>
<evidence type="ECO:0000259" key="12">
    <source>
        <dbReference type="PROSITE" id="PS51177"/>
    </source>
</evidence>
<dbReference type="FunFam" id="2.40.30.20:FF:000004">
    <property type="entry name" value="Riboflavin synthase, alpha subunit"/>
    <property type="match status" value="1"/>
</dbReference>
<feature type="repeat" description="Lumazine-binding" evidence="11">
    <location>
        <begin position="1"/>
        <end position="96"/>
    </location>
</feature>
<dbReference type="InterPro" id="IPR026017">
    <property type="entry name" value="Lumazine-bd_dom"/>
</dbReference>
<evidence type="ECO:0000256" key="11">
    <source>
        <dbReference type="PROSITE-ProRule" id="PRU00524"/>
    </source>
</evidence>
<dbReference type="Gene3D" id="2.40.30.20">
    <property type="match status" value="2"/>
</dbReference>
<evidence type="ECO:0000256" key="5">
    <source>
        <dbReference type="ARBA" id="ARBA00012827"/>
    </source>
</evidence>
<dbReference type="CDD" id="cd00402">
    <property type="entry name" value="Riboflavin_synthase_like"/>
    <property type="match status" value="1"/>
</dbReference>
<dbReference type="PANTHER" id="PTHR21098">
    <property type="entry name" value="RIBOFLAVIN SYNTHASE ALPHA CHAIN"/>
    <property type="match status" value="1"/>
</dbReference>
<evidence type="ECO:0000256" key="1">
    <source>
        <dbReference type="ARBA" id="ARBA00000968"/>
    </source>
</evidence>
<dbReference type="PROSITE" id="PS51177">
    <property type="entry name" value="LUMAZINE_BIND"/>
    <property type="match status" value="2"/>
</dbReference>
<dbReference type="SUPFAM" id="SSF63380">
    <property type="entry name" value="Riboflavin synthase domain-like"/>
    <property type="match status" value="2"/>
</dbReference>
<dbReference type="NCBIfam" id="NF006767">
    <property type="entry name" value="PRK09289.1"/>
    <property type="match status" value="1"/>
</dbReference>
<reference evidence="13 14" key="1">
    <citation type="journal article" date="2018" name="Genome Announc.">
        <title>Genome Sequence of Geothermobacter sp. HR-1 Iron Reducer from the Loihi Seamount.</title>
        <authorList>
            <person name="Smith H."/>
            <person name="Abuyen K."/>
            <person name="Tremblay J."/>
            <person name="Savalia P."/>
            <person name="Perez-Rodriguez I."/>
            <person name="Emerson D."/>
            <person name="Tully B."/>
            <person name="Amend J."/>
        </authorList>
    </citation>
    <scope>NUCLEOTIDE SEQUENCE [LARGE SCALE GENOMIC DNA]</scope>
    <source>
        <strain evidence="13 14">HR-1</strain>
    </source>
</reference>
<dbReference type="OrthoDB" id="9788537at2"/>
<comment type="catalytic activity">
    <reaction evidence="1">
        <text>2 6,7-dimethyl-8-(1-D-ribityl)lumazine + H(+) = 5-amino-6-(D-ribitylamino)uracil + riboflavin</text>
        <dbReference type="Rhea" id="RHEA:20772"/>
        <dbReference type="ChEBI" id="CHEBI:15378"/>
        <dbReference type="ChEBI" id="CHEBI:15934"/>
        <dbReference type="ChEBI" id="CHEBI:57986"/>
        <dbReference type="ChEBI" id="CHEBI:58201"/>
        <dbReference type="EC" id="2.5.1.9"/>
    </reaction>
</comment>
<keyword evidence="9" id="KW-0677">Repeat</keyword>
<proteinExistence type="predicted"/>
<dbReference type="AlphaFoldDB" id="A0A2K2H8H6"/>
<evidence type="ECO:0000313" key="13">
    <source>
        <dbReference type="EMBL" id="PNU19549.1"/>
    </source>
</evidence>
<evidence type="ECO:0000256" key="10">
    <source>
        <dbReference type="NCBIfam" id="TIGR00187"/>
    </source>
</evidence>
<feature type="domain" description="Lumazine-binding" evidence="12">
    <location>
        <begin position="1"/>
        <end position="96"/>
    </location>
</feature>
<protein>
    <recommendedName>
        <fullName evidence="6 10">Riboflavin synthase</fullName>
        <ecNumber evidence="5 10">2.5.1.9</ecNumber>
    </recommendedName>
</protein>
<feature type="domain" description="Lumazine-binding" evidence="12">
    <location>
        <begin position="97"/>
        <end position="193"/>
    </location>
</feature>
<comment type="function">
    <text evidence="2">Catalyzes the dismutation of two molecules of 6,7-dimethyl-8-ribityllumazine, resulting in the formation of riboflavin and 5-amino-6-(D-ribitylamino)uracil.</text>
</comment>
<comment type="pathway">
    <text evidence="3">Cofactor biosynthesis; riboflavin biosynthesis; riboflavin from 2-hydroxy-3-oxobutyl phosphate and 5-amino-6-(D-ribitylamino)uracil: step 2/2.</text>
</comment>
<name>A0A2K2H8H6_9BACT</name>
<evidence type="ECO:0000256" key="3">
    <source>
        <dbReference type="ARBA" id="ARBA00004887"/>
    </source>
</evidence>
<evidence type="ECO:0000256" key="2">
    <source>
        <dbReference type="ARBA" id="ARBA00002803"/>
    </source>
</evidence>
<dbReference type="PIRSF" id="PIRSF000498">
    <property type="entry name" value="Riboflavin_syn_A"/>
    <property type="match status" value="1"/>
</dbReference>
<evidence type="ECO:0000256" key="6">
    <source>
        <dbReference type="ARBA" id="ARBA00013950"/>
    </source>
</evidence>
<comment type="subunit">
    <text evidence="4">Homotrimer.</text>
</comment>
<gene>
    <name evidence="13" type="ORF">C2E25_11990</name>
</gene>
<dbReference type="GO" id="GO:0004746">
    <property type="term" value="F:riboflavin synthase activity"/>
    <property type="evidence" value="ECO:0007669"/>
    <property type="project" value="UniProtKB-UniRule"/>
</dbReference>
<dbReference type="EC" id="2.5.1.9" evidence="5 10"/>
<comment type="caution">
    <text evidence="13">The sequence shown here is derived from an EMBL/GenBank/DDBJ whole genome shotgun (WGS) entry which is preliminary data.</text>
</comment>
<dbReference type="RefSeq" id="WP_103115969.1">
    <property type="nucleotide sequence ID" value="NZ_PPFX01000028.1"/>
</dbReference>
<evidence type="ECO:0000256" key="9">
    <source>
        <dbReference type="ARBA" id="ARBA00022737"/>
    </source>
</evidence>
<dbReference type="InterPro" id="IPR001783">
    <property type="entry name" value="Lumazine-bd"/>
</dbReference>
<dbReference type="Pfam" id="PF00677">
    <property type="entry name" value="Lum_binding"/>
    <property type="match status" value="2"/>
</dbReference>
<keyword evidence="8" id="KW-0808">Transferase</keyword>
<evidence type="ECO:0000256" key="4">
    <source>
        <dbReference type="ARBA" id="ARBA00011233"/>
    </source>
</evidence>
<evidence type="ECO:0000313" key="14">
    <source>
        <dbReference type="Proteomes" id="UP000236340"/>
    </source>
</evidence>
<dbReference type="PANTHER" id="PTHR21098:SF12">
    <property type="entry name" value="RIBOFLAVIN SYNTHASE"/>
    <property type="match status" value="1"/>
</dbReference>
<dbReference type="NCBIfam" id="NF009566">
    <property type="entry name" value="PRK13020.1"/>
    <property type="match status" value="1"/>
</dbReference>
<dbReference type="EMBL" id="PPFX01000028">
    <property type="protein sequence ID" value="PNU19549.1"/>
    <property type="molecule type" value="Genomic_DNA"/>
</dbReference>
<dbReference type="Proteomes" id="UP000236340">
    <property type="component" value="Unassembled WGS sequence"/>
</dbReference>
<sequence>MFTGLIEDVGIVRSLQRGATECRLTITTGLPVNELVLGESVAVNGACLTVVAVGTADFTADVSPETLQRTNLGDLQPGRRVNLERALQLGGRLGGHIVSGHIDATATLQSRQRSGNAEILQWQMESPSLRFVVEKGSVAIDGISLTVNQVSDSGFAVAIIPHTLARTTLVDCRPGVVANIETDLLGKYVARLLDGRDGQSEKKSLSLEFLARNGFM</sequence>
<keyword evidence="7" id="KW-0686">Riboflavin biosynthesis</keyword>
<evidence type="ECO:0000256" key="8">
    <source>
        <dbReference type="ARBA" id="ARBA00022679"/>
    </source>
</evidence>